<comment type="similarity">
    <text evidence="1">Belongs to the dUTPase family.</text>
</comment>
<dbReference type="CDD" id="cd07557">
    <property type="entry name" value="trimeric_dUTPase"/>
    <property type="match status" value="1"/>
</dbReference>
<sequence>MVEVFIPTKRLHPTAMIPQRATSLASGYDLRAFDVLRPGEDPNEPFNAWFSRYTLRPGERCMVRTGIAIQMPIGLEAEIRPRSGLAWKHGITVLNTPGTIDADYTGGIGVILINLSDQSFVITQGERVAQMVFPQALHNAELIAVCHFEKTGRAEGGFGHTGKR</sequence>
<keyword evidence="4" id="KW-0546">Nucleotide metabolism</keyword>
<protein>
    <recommendedName>
        <fullName evidence="2">dUTP diphosphatase</fullName>
        <ecNumber evidence="2">3.6.1.23</ecNumber>
    </recommendedName>
</protein>
<dbReference type="EMBL" id="JACVHF010000021">
    <property type="protein sequence ID" value="MBC9785924.1"/>
    <property type="molecule type" value="Genomic_DNA"/>
</dbReference>
<comment type="catalytic activity">
    <reaction evidence="5">
        <text>dUTP + H2O = dUMP + diphosphate + H(+)</text>
        <dbReference type="Rhea" id="RHEA:10248"/>
        <dbReference type="ChEBI" id="CHEBI:15377"/>
        <dbReference type="ChEBI" id="CHEBI:15378"/>
        <dbReference type="ChEBI" id="CHEBI:33019"/>
        <dbReference type="ChEBI" id="CHEBI:61555"/>
        <dbReference type="ChEBI" id="CHEBI:246422"/>
        <dbReference type="EC" id="3.6.1.23"/>
    </reaction>
</comment>
<dbReference type="SUPFAM" id="SSF51283">
    <property type="entry name" value="dUTPase-like"/>
    <property type="match status" value="1"/>
</dbReference>
<evidence type="ECO:0000259" key="6">
    <source>
        <dbReference type="Pfam" id="PF00692"/>
    </source>
</evidence>
<evidence type="ECO:0000256" key="2">
    <source>
        <dbReference type="ARBA" id="ARBA00012379"/>
    </source>
</evidence>
<dbReference type="EC" id="3.6.1.23" evidence="2"/>
<evidence type="ECO:0000313" key="8">
    <source>
        <dbReference type="Proteomes" id="UP000617402"/>
    </source>
</evidence>
<dbReference type="RefSeq" id="WP_188041385.1">
    <property type="nucleotide sequence ID" value="NZ_JACVHF010000021.1"/>
</dbReference>
<feature type="domain" description="dUTPase-like" evidence="6">
    <location>
        <begin position="52"/>
        <end position="162"/>
    </location>
</feature>
<dbReference type="Gene3D" id="2.70.40.10">
    <property type="match status" value="1"/>
</dbReference>
<dbReference type="NCBIfam" id="TIGR00576">
    <property type="entry name" value="dut"/>
    <property type="match status" value="1"/>
</dbReference>
<dbReference type="InterPro" id="IPR029054">
    <property type="entry name" value="dUTPase-like"/>
</dbReference>
<evidence type="ECO:0000256" key="1">
    <source>
        <dbReference type="ARBA" id="ARBA00006581"/>
    </source>
</evidence>
<gene>
    <name evidence="7" type="primary">dut</name>
    <name evidence="7" type="ORF">H1S01_15670</name>
</gene>
<dbReference type="PANTHER" id="PTHR11241:SF0">
    <property type="entry name" value="DEOXYURIDINE 5'-TRIPHOSPHATE NUCLEOTIDOHYDROLASE"/>
    <property type="match status" value="1"/>
</dbReference>
<accession>A0ABR7T571</accession>
<evidence type="ECO:0000256" key="5">
    <source>
        <dbReference type="ARBA" id="ARBA00047686"/>
    </source>
</evidence>
<dbReference type="Proteomes" id="UP000617402">
    <property type="component" value="Unassembled WGS sequence"/>
</dbReference>
<dbReference type="InterPro" id="IPR036157">
    <property type="entry name" value="dUTPase-like_sf"/>
</dbReference>
<dbReference type="InterPro" id="IPR033704">
    <property type="entry name" value="dUTPase_trimeric"/>
</dbReference>
<dbReference type="NCBIfam" id="NF001862">
    <property type="entry name" value="PRK00601.1"/>
    <property type="match status" value="1"/>
</dbReference>
<comment type="caution">
    <text evidence="7">The sequence shown here is derived from an EMBL/GenBank/DDBJ whole genome shotgun (WGS) entry which is preliminary data.</text>
</comment>
<name>A0ABR7T571_HELCL</name>
<dbReference type="PANTHER" id="PTHR11241">
    <property type="entry name" value="DEOXYURIDINE 5'-TRIPHOSPHATE NUCLEOTIDOHYDROLASE"/>
    <property type="match status" value="1"/>
</dbReference>
<evidence type="ECO:0000313" key="7">
    <source>
        <dbReference type="EMBL" id="MBC9785924.1"/>
    </source>
</evidence>
<dbReference type="Pfam" id="PF00692">
    <property type="entry name" value="dUTPase"/>
    <property type="match status" value="1"/>
</dbReference>
<proteinExistence type="inferred from homology"/>
<keyword evidence="8" id="KW-1185">Reference proteome</keyword>
<keyword evidence="3 7" id="KW-0378">Hydrolase</keyword>
<evidence type="ECO:0000256" key="4">
    <source>
        <dbReference type="ARBA" id="ARBA00023080"/>
    </source>
</evidence>
<organism evidence="7 8">
    <name type="scientific">Heliobacterium chlorum</name>
    <dbReference type="NCBI Taxonomy" id="2698"/>
    <lineage>
        <taxon>Bacteria</taxon>
        <taxon>Bacillati</taxon>
        <taxon>Bacillota</taxon>
        <taxon>Clostridia</taxon>
        <taxon>Eubacteriales</taxon>
        <taxon>Heliobacteriaceae</taxon>
        <taxon>Heliobacterium</taxon>
    </lineage>
</organism>
<reference evidence="7 8" key="1">
    <citation type="submission" date="2020-07" db="EMBL/GenBank/DDBJ databases">
        <title>Draft whole-genome sequence of Heliobacterium chlorum DSM 3682, type strain.</title>
        <authorList>
            <person name="Kyndt J.A."/>
            <person name="Meyer T.E."/>
            <person name="Imhoff J.F."/>
        </authorList>
    </citation>
    <scope>NUCLEOTIDE SEQUENCE [LARGE SCALE GENOMIC DNA]</scope>
    <source>
        <strain evidence="7 8">DSM 3682</strain>
    </source>
</reference>
<dbReference type="GO" id="GO:0004170">
    <property type="term" value="F:dUTP diphosphatase activity"/>
    <property type="evidence" value="ECO:0007669"/>
    <property type="project" value="UniProtKB-EC"/>
</dbReference>
<evidence type="ECO:0000256" key="3">
    <source>
        <dbReference type="ARBA" id="ARBA00022801"/>
    </source>
</evidence>
<dbReference type="InterPro" id="IPR008181">
    <property type="entry name" value="dUTPase"/>
</dbReference>